<dbReference type="EMBL" id="CAXLJM020000046">
    <property type="protein sequence ID" value="CAL8110726.1"/>
    <property type="molecule type" value="Genomic_DNA"/>
</dbReference>
<keyword evidence="4" id="KW-1185">Reference proteome</keyword>
<evidence type="ECO:0000256" key="1">
    <source>
        <dbReference type="SAM" id="MobiDB-lite"/>
    </source>
</evidence>
<dbReference type="InterPro" id="IPR008984">
    <property type="entry name" value="SMAD_FHA_dom_sf"/>
</dbReference>
<evidence type="ECO:0000313" key="3">
    <source>
        <dbReference type="EMBL" id="CAL8110726.1"/>
    </source>
</evidence>
<sequence length="176" mass="19722">MTMAWSEASNVLKAAGTPLPEFLRRGSSSSTAPAEEEFLAEIASVIPKNIVAEQRRKFLEENNKKEASSPSSSSIKSFRSHSFSGESKQNPSPTVEKRHAVLAFEPKSNGYTVRDLNTTNGTYLNHRRISADHPETVSNLDLLRFGYDIHFIHIENRKNGLSLECYTAYLYCFFAS</sequence>
<protein>
    <recommendedName>
        <fullName evidence="2">FHA domain-containing protein</fullName>
    </recommendedName>
</protein>
<dbReference type="PROSITE" id="PS50006">
    <property type="entry name" value="FHA_DOMAIN"/>
    <property type="match status" value="1"/>
</dbReference>
<name>A0ABP1QRD5_9HEXA</name>
<dbReference type="Proteomes" id="UP001642540">
    <property type="component" value="Unassembled WGS sequence"/>
</dbReference>
<dbReference type="Gene3D" id="2.60.200.20">
    <property type="match status" value="1"/>
</dbReference>
<dbReference type="InterPro" id="IPR000253">
    <property type="entry name" value="FHA_dom"/>
</dbReference>
<proteinExistence type="predicted"/>
<organism evidence="3 4">
    <name type="scientific">Orchesella dallaii</name>
    <dbReference type="NCBI Taxonomy" id="48710"/>
    <lineage>
        <taxon>Eukaryota</taxon>
        <taxon>Metazoa</taxon>
        <taxon>Ecdysozoa</taxon>
        <taxon>Arthropoda</taxon>
        <taxon>Hexapoda</taxon>
        <taxon>Collembola</taxon>
        <taxon>Entomobryomorpha</taxon>
        <taxon>Entomobryoidea</taxon>
        <taxon>Orchesellidae</taxon>
        <taxon>Orchesellinae</taxon>
        <taxon>Orchesella</taxon>
    </lineage>
</organism>
<feature type="domain" description="FHA" evidence="2">
    <location>
        <begin position="75"/>
        <end position="129"/>
    </location>
</feature>
<dbReference type="SUPFAM" id="SSF49879">
    <property type="entry name" value="SMAD/FHA domain"/>
    <property type="match status" value="1"/>
</dbReference>
<dbReference type="InterPro" id="IPR051176">
    <property type="entry name" value="Cent_Immune-Sig_Mod"/>
</dbReference>
<reference evidence="3 4" key="1">
    <citation type="submission" date="2024-08" db="EMBL/GenBank/DDBJ databases">
        <authorList>
            <person name="Cucini C."/>
            <person name="Frati F."/>
        </authorList>
    </citation>
    <scope>NUCLEOTIDE SEQUENCE [LARGE SCALE GENOMIC DNA]</scope>
</reference>
<evidence type="ECO:0000259" key="2">
    <source>
        <dbReference type="PROSITE" id="PS50006"/>
    </source>
</evidence>
<comment type="caution">
    <text evidence="3">The sequence shown here is derived from an EMBL/GenBank/DDBJ whole genome shotgun (WGS) entry which is preliminary data.</text>
</comment>
<gene>
    <name evidence="3" type="ORF">ODALV1_LOCUS14417</name>
</gene>
<feature type="compositionally biased region" description="Low complexity" evidence="1">
    <location>
        <begin position="68"/>
        <end position="84"/>
    </location>
</feature>
<dbReference type="PANTHER" id="PTHR15715:SF37">
    <property type="entry name" value="LD47843P"/>
    <property type="match status" value="1"/>
</dbReference>
<feature type="region of interest" description="Disordered" evidence="1">
    <location>
        <begin position="61"/>
        <end position="96"/>
    </location>
</feature>
<evidence type="ECO:0000313" key="4">
    <source>
        <dbReference type="Proteomes" id="UP001642540"/>
    </source>
</evidence>
<dbReference type="Pfam" id="PF00498">
    <property type="entry name" value="FHA"/>
    <property type="match status" value="1"/>
</dbReference>
<accession>A0ABP1QRD5</accession>
<dbReference type="PANTHER" id="PTHR15715">
    <property type="entry name" value="CENTROSOMAL PROTEIN OF 170 KDA"/>
    <property type="match status" value="1"/>
</dbReference>